<dbReference type="Pfam" id="PF01406">
    <property type="entry name" value="tRNA-synt_1e"/>
    <property type="match status" value="1"/>
</dbReference>
<gene>
    <name evidence="10" type="primary">cysS</name>
    <name evidence="12" type="ORF">Deia_00482</name>
</gene>
<keyword evidence="10" id="KW-0963">Cytoplasm</keyword>
<dbReference type="SUPFAM" id="SSF52374">
    <property type="entry name" value="Nucleotidylyl transferase"/>
    <property type="match status" value="1"/>
</dbReference>
<reference evidence="12 13" key="1">
    <citation type="journal article" date="2019" name="ISME J.">
        <title>Deianiraea, an extracellular bacterium associated with the ciliate Paramecium, suggests an alternative scenario for the evolution of Rickettsiales.</title>
        <authorList>
            <person name="Castelli M."/>
            <person name="Sabaneyeva E."/>
            <person name="Lanzoni O."/>
            <person name="Lebedeva N."/>
            <person name="Floriano A.M."/>
            <person name="Gaiarsa S."/>
            <person name="Benken K."/>
            <person name="Modeo L."/>
            <person name="Bandi C."/>
            <person name="Potekhin A."/>
            <person name="Sassera D."/>
            <person name="Petroni G."/>
        </authorList>
    </citation>
    <scope>NUCLEOTIDE SEQUENCE [LARGE SCALE GENOMIC DNA]</scope>
    <source>
        <strain evidence="12">CyL4-1</strain>
    </source>
</reference>
<dbReference type="PANTHER" id="PTHR10890">
    <property type="entry name" value="CYSTEINYL-TRNA SYNTHETASE"/>
    <property type="match status" value="1"/>
</dbReference>
<dbReference type="GO" id="GO:0004817">
    <property type="term" value="F:cysteine-tRNA ligase activity"/>
    <property type="evidence" value="ECO:0007669"/>
    <property type="project" value="UniProtKB-UniRule"/>
</dbReference>
<dbReference type="OrthoDB" id="9815130at2"/>
<keyword evidence="6 10" id="KW-0862">Zinc</keyword>
<comment type="cofactor">
    <cofactor evidence="10">
        <name>Zn(2+)</name>
        <dbReference type="ChEBI" id="CHEBI:29105"/>
    </cofactor>
    <text evidence="10">Binds 1 zinc ion per subunit.</text>
</comment>
<dbReference type="InterPro" id="IPR014729">
    <property type="entry name" value="Rossmann-like_a/b/a_fold"/>
</dbReference>
<feature type="binding site" evidence="10">
    <location>
        <position position="241"/>
    </location>
    <ligand>
        <name>Zn(2+)</name>
        <dbReference type="ChEBI" id="CHEBI:29105"/>
    </ligand>
</feature>
<dbReference type="Proteomes" id="UP000321934">
    <property type="component" value="Chromosome"/>
</dbReference>
<evidence type="ECO:0000256" key="10">
    <source>
        <dbReference type="HAMAP-Rule" id="MF_00041"/>
    </source>
</evidence>
<evidence type="ECO:0000313" key="13">
    <source>
        <dbReference type="Proteomes" id="UP000321934"/>
    </source>
</evidence>
<organism evidence="12 13">
    <name type="scientific">Candidatus Deianiraea vastatrix</name>
    <dbReference type="NCBI Taxonomy" id="2163644"/>
    <lineage>
        <taxon>Bacteria</taxon>
        <taxon>Pseudomonadati</taxon>
        <taxon>Pseudomonadota</taxon>
        <taxon>Alphaproteobacteria</taxon>
        <taxon>Rickettsiales</taxon>
        <taxon>Candidatus Deianiraeaceae</taxon>
        <taxon>Candidatus Deianiraea</taxon>
    </lineage>
</organism>
<feature type="binding site" evidence="10">
    <location>
        <position position="212"/>
    </location>
    <ligand>
        <name>Zn(2+)</name>
        <dbReference type="ChEBI" id="CHEBI:29105"/>
    </ligand>
</feature>
<keyword evidence="3 10" id="KW-0436">Ligase</keyword>
<dbReference type="PANTHER" id="PTHR10890:SF3">
    <property type="entry name" value="CYSTEINE--TRNA LIGASE, CYTOPLASMIC"/>
    <property type="match status" value="1"/>
</dbReference>
<evidence type="ECO:0000256" key="8">
    <source>
        <dbReference type="ARBA" id="ARBA00022917"/>
    </source>
</evidence>
<feature type="short sequence motif" description="'HIGH' region" evidence="10">
    <location>
        <begin position="36"/>
        <end position="46"/>
    </location>
</feature>
<dbReference type="InterPro" id="IPR015803">
    <property type="entry name" value="Cys-tRNA-ligase"/>
</dbReference>
<dbReference type="GO" id="GO:0005829">
    <property type="term" value="C:cytosol"/>
    <property type="evidence" value="ECO:0007669"/>
    <property type="project" value="TreeGrafter"/>
</dbReference>
<dbReference type="InterPro" id="IPR032678">
    <property type="entry name" value="tRNA-synt_1_cat_dom"/>
</dbReference>
<feature type="binding site" evidence="10">
    <location>
        <position position="237"/>
    </location>
    <ligand>
        <name>Zn(2+)</name>
        <dbReference type="ChEBI" id="CHEBI:29105"/>
    </ligand>
</feature>
<evidence type="ECO:0000313" key="12">
    <source>
        <dbReference type="EMBL" id="QED23281.1"/>
    </source>
</evidence>
<proteinExistence type="inferred from homology"/>
<dbReference type="GO" id="GO:0006423">
    <property type="term" value="P:cysteinyl-tRNA aminoacylation"/>
    <property type="evidence" value="ECO:0007669"/>
    <property type="project" value="UniProtKB-UniRule"/>
</dbReference>
<sequence>MIFAGKVLKFYDSLSAKMVDFEPIDKENIRMYVCGPTVYSRPHLGNARSFIFYDVLYRILKHIYPNVTYVRNITDVDDKIIAESEKTSISIAEITKNTISQFHQDTEKLGCLSPTVEPKATQHIDEMIKIIDKLLEKGYAYIKDGHVLFSVKTFDKYCILSKKNQEDLIAGARVEVENYKIDDGDFVLWKPVDANGFDTKFGYGRPGWHIECSAMAAKYLGDEFDIHGGGADLKFPHHDNEIAQSVCASGKNFAKYWIHNGFLLVDGEKMSKSLGNFITPYNLMENGVHPEIIRFSLLSASYSKPLDFTKKLIVDSEIAMKRFYTLLEKYDFTDDNFDIPPLAVDAILENLNTAKYIAIMHSLTHDIIYNRSEDGAKKTAFQLYSMGRLIGLFSSKPSDFLSSYNEKIDIPSEVLELAKMRKSAKNEKNFQLADEIKSKIKDYGYIIRDIDKNEYEITKIKN</sequence>
<keyword evidence="13" id="KW-1185">Reference proteome</keyword>
<comment type="subunit">
    <text evidence="2 10">Monomer.</text>
</comment>
<dbReference type="CDD" id="cd00672">
    <property type="entry name" value="CysRS_core"/>
    <property type="match status" value="1"/>
</dbReference>
<dbReference type="RefSeq" id="WP_146820562.1">
    <property type="nucleotide sequence ID" value="NZ_CP029077.1"/>
</dbReference>
<feature type="binding site" evidence="10">
    <location>
        <position position="34"/>
    </location>
    <ligand>
        <name>Zn(2+)</name>
        <dbReference type="ChEBI" id="CHEBI:29105"/>
    </ligand>
</feature>
<dbReference type="Gene3D" id="3.40.50.620">
    <property type="entry name" value="HUPs"/>
    <property type="match status" value="1"/>
</dbReference>
<accession>A0A5B8XGD5</accession>
<evidence type="ECO:0000256" key="3">
    <source>
        <dbReference type="ARBA" id="ARBA00022598"/>
    </source>
</evidence>
<protein>
    <recommendedName>
        <fullName evidence="10">Cysteine--tRNA ligase</fullName>
        <ecNumber evidence="10">6.1.1.16</ecNumber>
    </recommendedName>
    <alternativeName>
        <fullName evidence="10">Cysteinyl-tRNA synthetase</fullName>
        <shortName evidence="10">CysRS</shortName>
    </alternativeName>
</protein>
<feature type="binding site" evidence="10">
    <location>
        <position position="272"/>
    </location>
    <ligand>
        <name>ATP</name>
        <dbReference type="ChEBI" id="CHEBI:30616"/>
    </ligand>
</feature>
<name>A0A5B8XGD5_9RICK</name>
<keyword evidence="4 10" id="KW-0479">Metal-binding</keyword>
<evidence type="ECO:0000256" key="1">
    <source>
        <dbReference type="ARBA" id="ARBA00005594"/>
    </source>
</evidence>
<feature type="domain" description="tRNA synthetases class I catalytic" evidence="11">
    <location>
        <begin position="21"/>
        <end position="315"/>
    </location>
</feature>
<keyword evidence="9 10" id="KW-0030">Aminoacyl-tRNA synthetase</keyword>
<keyword evidence="5 10" id="KW-0547">Nucleotide-binding</keyword>
<dbReference type="InterPro" id="IPR009080">
    <property type="entry name" value="tRNAsynth_Ia_anticodon-bd"/>
</dbReference>
<comment type="subcellular location">
    <subcellularLocation>
        <location evidence="10">Cytoplasm</location>
    </subcellularLocation>
</comment>
<evidence type="ECO:0000256" key="7">
    <source>
        <dbReference type="ARBA" id="ARBA00022840"/>
    </source>
</evidence>
<comment type="catalytic activity">
    <reaction evidence="10">
        <text>tRNA(Cys) + L-cysteine + ATP = L-cysteinyl-tRNA(Cys) + AMP + diphosphate</text>
        <dbReference type="Rhea" id="RHEA:17773"/>
        <dbReference type="Rhea" id="RHEA-COMP:9661"/>
        <dbReference type="Rhea" id="RHEA-COMP:9679"/>
        <dbReference type="ChEBI" id="CHEBI:30616"/>
        <dbReference type="ChEBI" id="CHEBI:33019"/>
        <dbReference type="ChEBI" id="CHEBI:35235"/>
        <dbReference type="ChEBI" id="CHEBI:78442"/>
        <dbReference type="ChEBI" id="CHEBI:78517"/>
        <dbReference type="ChEBI" id="CHEBI:456215"/>
        <dbReference type="EC" id="6.1.1.16"/>
    </reaction>
</comment>
<keyword evidence="8 10" id="KW-0648">Protein biosynthesis</keyword>
<dbReference type="PRINTS" id="PR00983">
    <property type="entry name" value="TRNASYNTHCYS"/>
</dbReference>
<evidence type="ECO:0000256" key="2">
    <source>
        <dbReference type="ARBA" id="ARBA00011245"/>
    </source>
</evidence>
<evidence type="ECO:0000256" key="9">
    <source>
        <dbReference type="ARBA" id="ARBA00023146"/>
    </source>
</evidence>
<evidence type="ECO:0000256" key="6">
    <source>
        <dbReference type="ARBA" id="ARBA00022833"/>
    </source>
</evidence>
<evidence type="ECO:0000256" key="4">
    <source>
        <dbReference type="ARBA" id="ARBA00022723"/>
    </source>
</evidence>
<dbReference type="SUPFAM" id="SSF47323">
    <property type="entry name" value="Anticodon-binding domain of a subclass of class I aminoacyl-tRNA synthetases"/>
    <property type="match status" value="1"/>
</dbReference>
<feature type="short sequence motif" description="'KMSKS' region" evidence="10">
    <location>
        <begin position="269"/>
        <end position="273"/>
    </location>
</feature>
<comment type="similarity">
    <text evidence="1 10">Belongs to the class-I aminoacyl-tRNA synthetase family.</text>
</comment>
<evidence type="ECO:0000256" key="5">
    <source>
        <dbReference type="ARBA" id="ARBA00022741"/>
    </source>
</evidence>
<dbReference type="HAMAP" id="MF_00041">
    <property type="entry name" value="Cys_tRNA_synth"/>
    <property type="match status" value="1"/>
</dbReference>
<keyword evidence="7 10" id="KW-0067">ATP-binding</keyword>
<dbReference type="GO" id="GO:0008270">
    <property type="term" value="F:zinc ion binding"/>
    <property type="evidence" value="ECO:0007669"/>
    <property type="project" value="UniProtKB-UniRule"/>
</dbReference>
<dbReference type="GO" id="GO:0005524">
    <property type="term" value="F:ATP binding"/>
    <property type="evidence" value="ECO:0007669"/>
    <property type="project" value="UniProtKB-UniRule"/>
</dbReference>
<dbReference type="EMBL" id="CP029077">
    <property type="protein sequence ID" value="QED23281.1"/>
    <property type="molecule type" value="Genomic_DNA"/>
</dbReference>
<dbReference type="EC" id="6.1.1.16" evidence="10"/>
<dbReference type="AlphaFoldDB" id="A0A5B8XGD5"/>
<dbReference type="Gene3D" id="1.20.120.1910">
    <property type="entry name" value="Cysteine-tRNA ligase, C-terminal anti-codon recognition domain"/>
    <property type="match status" value="1"/>
</dbReference>
<dbReference type="NCBIfam" id="TIGR00435">
    <property type="entry name" value="cysS"/>
    <property type="match status" value="1"/>
</dbReference>
<evidence type="ECO:0000259" key="11">
    <source>
        <dbReference type="Pfam" id="PF01406"/>
    </source>
</evidence>
<dbReference type="InterPro" id="IPR024909">
    <property type="entry name" value="Cys-tRNA/MSH_ligase"/>
</dbReference>